<name>A0A7S4RQA7_9DINO</name>
<gene>
    <name evidence="1" type="ORF">AMON00008_LOCUS38346</name>
</gene>
<dbReference type="PANTHER" id="PTHR19288">
    <property type="entry name" value="4-NITROPHENYLPHOSPHATASE-RELATED"/>
    <property type="match status" value="1"/>
</dbReference>
<dbReference type="EMBL" id="HBNR01054575">
    <property type="protein sequence ID" value="CAE4620561.1"/>
    <property type="molecule type" value="Transcribed_RNA"/>
</dbReference>
<dbReference type="GO" id="GO:0016791">
    <property type="term" value="F:phosphatase activity"/>
    <property type="evidence" value="ECO:0007669"/>
    <property type="project" value="TreeGrafter"/>
</dbReference>
<sequence>MVRPPTQAQLRAAGKRVVILSNYAGRAEVQRRRLRGIGIDPYHVDGVVTSGEIAHRYLSRYQDKLGCRVLWIAWPKLEQRGLSDYFSELEDYKLVKDVAEADFLLVSGVGTLYAGTDAAKGMRFEKDGDPVPFEPMFRAAIHASKPMVCANPDHKVVRPGGWRAHLPGALAEHFERLGGRVIYFGKPYTSAFEEVRRIFDDLSAGGRICHIGDSLHHDVGGATTAGFDAAFVVRTGIHAKDLPKEPNFEDIFQLCRKQKTPVPAAVVPRFTW</sequence>
<dbReference type="Gene3D" id="3.40.50.1000">
    <property type="entry name" value="HAD superfamily/HAD-like"/>
    <property type="match status" value="2"/>
</dbReference>
<protein>
    <submittedName>
        <fullName evidence="1">Uncharacterized protein</fullName>
    </submittedName>
</protein>
<dbReference type="Pfam" id="PF13242">
    <property type="entry name" value="Hydrolase_like"/>
    <property type="match status" value="1"/>
</dbReference>
<dbReference type="InterPro" id="IPR023214">
    <property type="entry name" value="HAD_sf"/>
</dbReference>
<proteinExistence type="predicted"/>
<organism evidence="1">
    <name type="scientific">Alexandrium monilatum</name>
    <dbReference type="NCBI Taxonomy" id="311494"/>
    <lineage>
        <taxon>Eukaryota</taxon>
        <taxon>Sar</taxon>
        <taxon>Alveolata</taxon>
        <taxon>Dinophyceae</taxon>
        <taxon>Gonyaulacales</taxon>
        <taxon>Pyrocystaceae</taxon>
        <taxon>Alexandrium</taxon>
    </lineage>
</organism>
<dbReference type="Pfam" id="PF13344">
    <property type="entry name" value="Hydrolase_6"/>
    <property type="match status" value="1"/>
</dbReference>
<dbReference type="SUPFAM" id="SSF56784">
    <property type="entry name" value="HAD-like"/>
    <property type="match status" value="1"/>
</dbReference>
<accession>A0A7S4RQA7</accession>
<reference evidence="1" key="1">
    <citation type="submission" date="2021-01" db="EMBL/GenBank/DDBJ databases">
        <authorList>
            <person name="Corre E."/>
            <person name="Pelletier E."/>
            <person name="Niang G."/>
            <person name="Scheremetjew M."/>
            <person name="Finn R."/>
            <person name="Kale V."/>
            <person name="Holt S."/>
            <person name="Cochrane G."/>
            <person name="Meng A."/>
            <person name="Brown T."/>
            <person name="Cohen L."/>
        </authorList>
    </citation>
    <scope>NUCLEOTIDE SEQUENCE</scope>
    <source>
        <strain evidence="1">CCMP3105</strain>
    </source>
</reference>
<dbReference type="InterPro" id="IPR006357">
    <property type="entry name" value="HAD-SF_hydro_IIA"/>
</dbReference>
<dbReference type="PANTHER" id="PTHR19288:SF90">
    <property type="entry name" value="OS08G0542600 PROTEIN"/>
    <property type="match status" value="1"/>
</dbReference>
<evidence type="ECO:0000313" key="1">
    <source>
        <dbReference type="EMBL" id="CAE4620561.1"/>
    </source>
</evidence>
<dbReference type="GO" id="GO:0005737">
    <property type="term" value="C:cytoplasm"/>
    <property type="evidence" value="ECO:0007669"/>
    <property type="project" value="TreeGrafter"/>
</dbReference>
<dbReference type="InterPro" id="IPR036412">
    <property type="entry name" value="HAD-like_sf"/>
</dbReference>
<dbReference type="AlphaFoldDB" id="A0A7S4RQA7"/>